<evidence type="ECO:0000256" key="5">
    <source>
        <dbReference type="ARBA" id="ARBA00023136"/>
    </source>
</evidence>
<protein>
    <submittedName>
        <fullName evidence="7">ATP synthase subunit I</fullName>
    </submittedName>
</protein>
<feature type="transmembrane region" description="Helical" evidence="6">
    <location>
        <begin position="82"/>
        <end position="99"/>
    </location>
</feature>
<evidence type="ECO:0000256" key="4">
    <source>
        <dbReference type="ARBA" id="ARBA00022989"/>
    </source>
</evidence>
<evidence type="ECO:0000256" key="6">
    <source>
        <dbReference type="SAM" id="Phobius"/>
    </source>
</evidence>
<dbReference type="RefSeq" id="WP_240567931.1">
    <property type="nucleotide sequence ID" value="NZ_JAKVPY010000008.1"/>
</dbReference>
<evidence type="ECO:0000256" key="3">
    <source>
        <dbReference type="ARBA" id="ARBA00022692"/>
    </source>
</evidence>
<feature type="transmembrane region" description="Helical" evidence="6">
    <location>
        <begin position="40"/>
        <end position="61"/>
    </location>
</feature>
<dbReference type="EMBL" id="JAKVPY010000008">
    <property type="protein sequence ID" value="MCH4563199.1"/>
    <property type="molecule type" value="Genomic_DNA"/>
</dbReference>
<evidence type="ECO:0000256" key="1">
    <source>
        <dbReference type="ARBA" id="ARBA00004651"/>
    </source>
</evidence>
<comment type="caution">
    <text evidence="7">The sequence shown here is derived from an EMBL/GenBank/DDBJ whole genome shotgun (WGS) entry which is preliminary data.</text>
</comment>
<proteinExistence type="predicted"/>
<evidence type="ECO:0000313" key="7">
    <source>
        <dbReference type="EMBL" id="MCH4563199.1"/>
    </source>
</evidence>
<feature type="transmembrane region" description="Helical" evidence="6">
    <location>
        <begin position="16"/>
        <end position="34"/>
    </location>
</feature>
<accession>A0ABS9RTM1</accession>
<keyword evidence="3 6" id="KW-0812">Transmembrane</keyword>
<comment type="subcellular location">
    <subcellularLocation>
        <location evidence="1">Cell membrane</location>
        <topology evidence="1">Multi-pass membrane protein</topology>
    </subcellularLocation>
</comment>
<name>A0ABS9RTM1_9GAMM</name>
<keyword evidence="2" id="KW-1003">Cell membrane</keyword>
<sequence length="127" mass="13963">MARSRAGRRLPNHRRLLQAQGLAIIVMAVLGFAVGGQKAAISAATGGLICLLPNLYFVWRVGSQRAGRHARRFVSIFYRAEAGKFGLTVALFALVFVTVPPSNPAFFFGAYVAVHLMHWLAPWLLRD</sequence>
<evidence type="ECO:0000256" key="2">
    <source>
        <dbReference type="ARBA" id="ARBA00022475"/>
    </source>
</evidence>
<keyword evidence="5 6" id="KW-0472">Membrane</keyword>
<dbReference type="Proteomes" id="UP001202117">
    <property type="component" value="Unassembled WGS sequence"/>
</dbReference>
<evidence type="ECO:0000313" key="8">
    <source>
        <dbReference type="Proteomes" id="UP001202117"/>
    </source>
</evidence>
<organism evidence="7 8">
    <name type="scientific">Halomonas flagellata</name>
    <dbReference type="NCBI Taxonomy" id="2920385"/>
    <lineage>
        <taxon>Bacteria</taxon>
        <taxon>Pseudomonadati</taxon>
        <taxon>Pseudomonadota</taxon>
        <taxon>Gammaproteobacteria</taxon>
        <taxon>Oceanospirillales</taxon>
        <taxon>Halomonadaceae</taxon>
        <taxon>Halomonas</taxon>
    </lineage>
</organism>
<reference evidence="7 8" key="1">
    <citation type="submission" date="2022-02" db="EMBL/GenBank/DDBJ databases">
        <title>Halomonas fukangensis sp. nov., a halophilic bacterium isolated from a bulk soil of Kalidium foliatum at Fukang.</title>
        <authorList>
            <person name="Huang Y."/>
        </authorList>
    </citation>
    <scope>NUCLEOTIDE SEQUENCE [LARGE SCALE GENOMIC DNA]</scope>
    <source>
        <strain evidence="7 8">EGI 63088</strain>
    </source>
</reference>
<keyword evidence="8" id="KW-1185">Reference proteome</keyword>
<dbReference type="Pfam" id="PF03899">
    <property type="entry name" value="ATP-synt_I"/>
    <property type="match status" value="1"/>
</dbReference>
<feature type="transmembrane region" description="Helical" evidence="6">
    <location>
        <begin position="105"/>
        <end position="125"/>
    </location>
</feature>
<gene>
    <name evidence="7" type="ORF">MKP05_08655</name>
</gene>
<dbReference type="InterPro" id="IPR005598">
    <property type="entry name" value="ATP_synth_I"/>
</dbReference>
<keyword evidence="4 6" id="KW-1133">Transmembrane helix</keyword>